<dbReference type="InterPro" id="IPR049278">
    <property type="entry name" value="MS_channel_C"/>
</dbReference>
<feature type="domain" description="Mechanosensitive ion channel MscS C-terminal" evidence="8">
    <location>
        <begin position="337"/>
        <end position="396"/>
    </location>
</feature>
<evidence type="ECO:0000256" key="6">
    <source>
        <dbReference type="SAM" id="Phobius"/>
    </source>
</evidence>
<feature type="transmembrane region" description="Helical" evidence="6">
    <location>
        <begin position="69"/>
        <end position="90"/>
    </location>
</feature>
<comment type="subcellular location">
    <subcellularLocation>
        <location evidence="1">Endomembrane system</location>
        <topology evidence="1">Multi-pass membrane protein</topology>
    </subcellularLocation>
</comment>
<evidence type="ECO:0000256" key="4">
    <source>
        <dbReference type="ARBA" id="ARBA00022989"/>
    </source>
</evidence>
<evidence type="ECO:0000259" key="7">
    <source>
        <dbReference type="Pfam" id="PF00924"/>
    </source>
</evidence>
<evidence type="ECO:0000256" key="2">
    <source>
        <dbReference type="ARBA" id="ARBA00008017"/>
    </source>
</evidence>
<comment type="caution">
    <text evidence="9">The sequence shown here is derived from an EMBL/GenBank/DDBJ whole genome shotgun (WGS) entry which is preliminary data.</text>
</comment>
<protein>
    <submittedName>
        <fullName evidence="9">Mechanosensitive ion channel family protein</fullName>
    </submittedName>
</protein>
<reference evidence="9 10" key="1">
    <citation type="submission" date="2020-04" db="EMBL/GenBank/DDBJ databases">
        <title>Genome sequencing of Rosenbergiella species.</title>
        <authorList>
            <person name="Alvarez-Perez S."/>
            <person name="Lievens B."/>
        </authorList>
    </citation>
    <scope>NUCLEOTIDE SEQUENCE [LARGE SCALE GENOMIC DNA]</scope>
    <source>
        <strain evidence="9 10">S61</strain>
    </source>
</reference>
<dbReference type="PANTHER" id="PTHR30414">
    <property type="entry name" value="MINICONDUCTANCE MECHANOSENSITIVE CHANNEL YBDG"/>
    <property type="match status" value="1"/>
</dbReference>
<keyword evidence="10" id="KW-1185">Reference proteome</keyword>
<feature type="domain" description="Mechanosensitive ion channel MscS" evidence="7">
    <location>
        <begin position="186"/>
        <end position="254"/>
    </location>
</feature>
<dbReference type="Pfam" id="PF21082">
    <property type="entry name" value="MS_channel_3rd"/>
    <property type="match status" value="1"/>
</dbReference>
<evidence type="ECO:0000256" key="1">
    <source>
        <dbReference type="ARBA" id="ARBA00004127"/>
    </source>
</evidence>
<proteinExistence type="inferred from homology"/>
<feature type="transmembrane region" description="Helical" evidence="6">
    <location>
        <begin position="96"/>
        <end position="123"/>
    </location>
</feature>
<feature type="transmembrane region" description="Helical" evidence="6">
    <location>
        <begin position="144"/>
        <end position="163"/>
    </location>
</feature>
<keyword evidence="3 6" id="KW-0812">Transmembrane</keyword>
<evidence type="ECO:0000256" key="3">
    <source>
        <dbReference type="ARBA" id="ARBA00022692"/>
    </source>
</evidence>
<feature type="transmembrane region" description="Helical" evidence="6">
    <location>
        <begin position="169"/>
        <end position="195"/>
    </location>
</feature>
<dbReference type="RefSeq" id="WP_214236948.1">
    <property type="nucleotide sequence ID" value="NZ_JABBFR010000008.1"/>
</dbReference>
<dbReference type="Pfam" id="PF00924">
    <property type="entry name" value="MS_channel_2nd"/>
    <property type="match status" value="1"/>
</dbReference>
<evidence type="ECO:0000313" key="9">
    <source>
        <dbReference type="EMBL" id="MBT0724260.1"/>
    </source>
</evidence>
<dbReference type="InterPro" id="IPR010920">
    <property type="entry name" value="LSM_dom_sf"/>
</dbReference>
<evidence type="ECO:0000313" key="10">
    <source>
        <dbReference type="Proteomes" id="UP000790096"/>
    </source>
</evidence>
<keyword evidence="5 6" id="KW-0472">Membrane</keyword>
<evidence type="ECO:0000256" key="5">
    <source>
        <dbReference type="ARBA" id="ARBA00023136"/>
    </source>
</evidence>
<feature type="transmembrane region" description="Helical" evidence="6">
    <location>
        <begin position="20"/>
        <end position="41"/>
    </location>
</feature>
<dbReference type="Proteomes" id="UP000790096">
    <property type="component" value="Unassembled WGS sequence"/>
</dbReference>
<keyword evidence="4 6" id="KW-1133">Transmembrane helix</keyword>
<dbReference type="PANTHER" id="PTHR30414:SF0">
    <property type="entry name" value="MINICONDUCTANCE MECHANOSENSITIVE CHANNEL YBDG"/>
    <property type="match status" value="1"/>
</dbReference>
<dbReference type="Gene3D" id="2.30.30.60">
    <property type="match status" value="1"/>
</dbReference>
<dbReference type="InterPro" id="IPR006685">
    <property type="entry name" value="MscS_channel_2nd"/>
</dbReference>
<name>A0ABS5SYD6_9GAMM</name>
<sequence>MQLPLQHWLQTLGLTHYTDIIATLLMLTAMIFLSLIIHVLLHKLLLPILKKQSEKSQYLWPKSLFKHRLFNRATWLLQGALFQTLLHILFNPQSMLFVGLTTLCQLWVMLFSLLIGFSLLDVIQAVTARSEFAKQIPLRGIFQSIKLIMAILLAILMISLLLGKSPGTLLTGLGAMTAVLMLVFRDPILGLVAGIQLSANDMLKIGDWLDMPKYGADGAVIDINLTTVKVHNWDKTIVTIPAYALISDSFKNWRGMSESGGRRIKRSINIDTTSIHFLSETEIDQLGQAHLLSPYLVTKQQEITQWNAQRDTHNASLLNHRALTNIGTFRIWLESWLKTHPHIRQDMTLMVRQLAPTENGQPIEIYAFTNTVVWADYEAIQSDIFDYIYAALPAFGLRVHQTPTGTDIRALMPTPPSHHNSL</sequence>
<dbReference type="InterPro" id="IPR023408">
    <property type="entry name" value="MscS_beta-dom_sf"/>
</dbReference>
<dbReference type="SUPFAM" id="SSF50182">
    <property type="entry name" value="Sm-like ribonucleoproteins"/>
    <property type="match status" value="1"/>
</dbReference>
<evidence type="ECO:0000259" key="8">
    <source>
        <dbReference type="Pfam" id="PF21082"/>
    </source>
</evidence>
<dbReference type="EMBL" id="JABBFR010000008">
    <property type="protein sequence ID" value="MBT0724260.1"/>
    <property type="molecule type" value="Genomic_DNA"/>
</dbReference>
<accession>A0ABS5SYD6</accession>
<dbReference type="InterPro" id="IPR030192">
    <property type="entry name" value="YbdG"/>
</dbReference>
<comment type="similarity">
    <text evidence="2">Belongs to the MscS (TC 1.A.23) family.</text>
</comment>
<gene>
    <name evidence="9" type="ORF">HH682_07365</name>
</gene>
<organism evidence="9 10">
    <name type="scientific">Rosenbergiella gaditana</name>
    <dbReference type="NCBI Taxonomy" id="2726987"/>
    <lineage>
        <taxon>Bacteria</taxon>
        <taxon>Pseudomonadati</taxon>
        <taxon>Pseudomonadota</taxon>
        <taxon>Gammaproteobacteria</taxon>
        <taxon>Enterobacterales</taxon>
        <taxon>Erwiniaceae</taxon>
        <taxon>Rosenbergiella</taxon>
    </lineage>
</organism>